<sequence length="437" mass="52531">MVKKFDYDMLTGFYRGASHYICAQKNKVPRFIPVFFHNFSGYDSHLIVKELGNDNDSIKLIASTEEKYISFSKEVEYKDYRNKKRYIELRFLDSYRFQLSSLSELAKNMKLCKFKVLNKWFNNVVPEKLSELERKYLFRLLTKKLAFPYEYMSSSDKYKETKLPSKESFYNYLNNEHISDGEYHYAEEIWRYFSIKNMKEFNMLYNTIDVLLLADIMEYFRETALNIYELDPVWYYTTPGFAWDCMLKTTKQKIELLRDVDMLLMFERAKRGGISQCSNRYSKANNKYMGKKYIEFDKSSFIQYVDANNLYGYAMSQFLPYGGFEWMDPEYYSVDKILEIKKNQKKGFLFEVYLSYPVELHEKHNDLPYCPENIIGSQKLPKLLTTLYDKKNYILHYLNLQQALKAGLKLEKVHRVIQFDQSDWMKVYIDKNTNLRK</sequence>
<dbReference type="PANTHER" id="PTHR31511">
    <property type="entry name" value="PROTEIN CBG23764"/>
    <property type="match status" value="1"/>
</dbReference>
<dbReference type="PANTHER" id="PTHR31511:SF12">
    <property type="entry name" value="RHO TERMINATION FACTOR N-TERMINAL DOMAIN-CONTAINING PROTEIN"/>
    <property type="match status" value="1"/>
</dbReference>
<dbReference type="GO" id="GO:0042575">
    <property type="term" value="C:DNA polymerase complex"/>
    <property type="evidence" value="ECO:0007669"/>
    <property type="project" value="UniProtKB-ARBA"/>
</dbReference>
<protein>
    <recommendedName>
        <fullName evidence="2">DNA-directed DNA polymerase</fullName>
    </recommendedName>
</protein>
<dbReference type="InterPro" id="IPR043502">
    <property type="entry name" value="DNA/RNA_pol_sf"/>
</dbReference>
<dbReference type="AlphaFoldDB" id="A0A2S2PFU4"/>
<accession>A0A2S2PFU4</accession>
<reference evidence="1" key="1">
    <citation type="submission" date="2018-04" db="EMBL/GenBank/DDBJ databases">
        <title>Transcriptome of Schizaphis graminum biotype I.</title>
        <authorList>
            <person name="Scully E.D."/>
            <person name="Geib S.M."/>
            <person name="Palmer N.A."/>
            <person name="Koch K."/>
            <person name="Bradshaw J."/>
            <person name="Heng-Moss T."/>
            <person name="Sarath G."/>
        </authorList>
    </citation>
    <scope>NUCLEOTIDE SEQUENCE</scope>
</reference>
<proteinExistence type="predicted"/>
<evidence type="ECO:0000313" key="1">
    <source>
        <dbReference type="EMBL" id="MBY28088.1"/>
    </source>
</evidence>
<dbReference type="SUPFAM" id="SSF56672">
    <property type="entry name" value="DNA/RNA polymerases"/>
    <property type="match status" value="1"/>
</dbReference>
<dbReference type="InterPro" id="IPR012337">
    <property type="entry name" value="RNaseH-like_sf"/>
</dbReference>
<evidence type="ECO:0008006" key="2">
    <source>
        <dbReference type="Google" id="ProtNLM"/>
    </source>
</evidence>
<gene>
    <name evidence="1" type="ORF">g.26022</name>
</gene>
<dbReference type="GO" id="GO:0071897">
    <property type="term" value="P:DNA biosynthetic process"/>
    <property type="evidence" value="ECO:0007669"/>
    <property type="project" value="UniProtKB-ARBA"/>
</dbReference>
<name>A0A2S2PFU4_SCHGA</name>
<dbReference type="EMBL" id="GGMR01015469">
    <property type="protein sequence ID" value="MBY28088.1"/>
    <property type="molecule type" value="Transcribed_RNA"/>
</dbReference>
<organism evidence="1">
    <name type="scientific">Schizaphis graminum</name>
    <name type="common">Green bug aphid</name>
    <dbReference type="NCBI Taxonomy" id="13262"/>
    <lineage>
        <taxon>Eukaryota</taxon>
        <taxon>Metazoa</taxon>
        <taxon>Ecdysozoa</taxon>
        <taxon>Arthropoda</taxon>
        <taxon>Hexapoda</taxon>
        <taxon>Insecta</taxon>
        <taxon>Pterygota</taxon>
        <taxon>Neoptera</taxon>
        <taxon>Paraneoptera</taxon>
        <taxon>Hemiptera</taxon>
        <taxon>Sternorrhyncha</taxon>
        <taxon>Aphidomorpha</taxon>
        <taxon>Aphidoidea</taxon>
        <taxon>Aphididae</taxon>
        <taxon>Aphidini</taxon>
        <taxon>Schizaphis</taxon>
    </lineage>
</organism>
<dbReference type="SUPFAM" id="SSF53098">
    <property type="entry name" value="Ribonuclease H-like"/>
    <property type="match status" value="1"/>
</dbReference>